<dbReference type="Pfam" id="PF02743">
    <property type="entry name" value="dCache_1"/>
    <property type="match status" value="1"/>
</dbReference>
<evidence type="ECO:0000256" key="4">
    <source>
        <dbReference type="ARBA" id="ARBA00022692"/>
    </source>
</evidence>
<organism evidence="13 14">
    <name type="scientific">Paenibacillus physcomitrellae</name>
    <dbReference type="NCBI Taxonomy" id="1619311"/>
    <lineage>
        <taxon>Bacteria</taxon>
        <taxon>Bacillati</taxon>
        <taxon>Bacillota</taxon>
        <taxon>Bacilli</taxon>
        <taxon>Bacillales</taxon>
        <taxon>Paenibacillaceae</taxon>
        <taxon>Paenibacillus</taxon>
    </lineage>
</organism>
<evidence type="ECO:0000313" key="13">
    <source>
        <dbReference type="EMBL" id="GGA24601.1"/>
    </source>
</evidence>
<evidence type="ECO:0000259" key="12">
    <source>
        <dbReference type="PROSITE" id="PS50885"/>
    </source>
</evidence>
<dbReference type="PROSITE" id="PS50111">
    <property type="entry name" value="CHEMOTAXIS_TRANSDUC_2"/>
    <property type="match status" value="1"/>
</dbReference>
<dbReference type="Gene3D" id="1.10.287.950">
    <property type="entry name" value="Methyl-accepting chemotaxis protein"/>
    <property type="match status" value="1"/>
</dbReference>
<evidence type="ECO:0000256" key="8">
    <source>
        <dbReference type="ARBA" id="ARBA00029447"/>
    </source>
</evidence>
<evidence type="ECO:0000256" key="1">
    <source>
        <dbReference type="ARBA" id="ARBA00004651"/>
    </source>
</evidence>
<evidence type="ECO:0000256" key="5">
    <source>
        <dbReference type="ARBA" id="ARBA00022989"/>
    </source>
</evidence>
<dbReference type="Gene3D" id="6.10.340.10">
    <property type="match status" value="1"/>
</dbReference>
<feature type="domain" description="HAMP" evidence="12">
    <location>
        <begin position="271"/>
        <end position="324"/>
    </location>
</feature>
<dbReference type="InterPro" id="IPR003660">
    <property type="entry name" value="HAMP_dom"/>
</dbReference>
<dbReference type="CDD" id="cd18774">
    <property type="entry name" value="PDC2_HK_sensor"/>
    <property type="match status" value="1"/>
</dbReference>
<dbReference type="SUPFAM" id="SSF58104">
    <property type="entry name" value="Methyl-accepting chemotaxis protein (MCP) signaling domain"/>
    <property type="match status" value="1"/>
</dbReference>
<feature type="transmembrane region" description="Helical" evidence="10">
    <location>
        <begin position="248"/>
        <end position="271"/>
    </location>
</feature>
<keyword evidence="14" id="KW-1185">Reference proteome</keyword>
<keyword evidence="5 10" id="KW-1133">Transmembrane helix</keyword>
<evidence type="ECO:0000256" key="3">
    <source>
        <dbReference type="ARBA" id="ARBA00022500"/>
    </source>
</evidence>
<dbReference type="CDD" id="cd06225">
    <property type="entry name" value="HAMP"/>
    <property type="match status" value="1"/>
</dbReference>
<dbReference type="EMBL" id="BMHF01000001">
    <property type="protein sequence ID" value="GGA24601.1"/>
    <property type="molecule type" value="Genomic_DNA"/>
</dbReference>
<evidence type="ECO:0000256" key="9">
    <source>
        <dbReference type="PROSITE-ProRule" id="PRU00284"/>
    </source>
</evidence>
<evidence type="ECO:0000313" key="14">
    <source>
        <dbReference type="Proteomes" id="UP000609323"/>
    </source>
</evidence>
<dbReference type="InterPro" id="IPR033479">
    <property type="entry name" value="dCache_1"/>
</dbReference>
<keyword evidence="7 9" id="KW-0807">Transducer</keyword>
<feature type="domain" description="Methyl-accepting transducer" evidence="11">
    <location>
        <begin position="343"/>
        <end position="579"/>
    </location>
</feature>
<evidence type="ECO:0000256" key="2">
    <source>
        <dbReference type="ARBA" id="ARBA00022475"/>
    </source>
</evidence>
<name>A0ABQ1FPP7_9BACL</name>
<dbReference type="Proteomes" id="UP000609323">
    <property type="component" value="Unassembled WGS sequence"/>
</dbReference>
<dbReference type="PANTHER" id="PTHR32089:SF112">
    <property type="entry name" value="LYSOZYME-LIKE PROTEIN-RELATED"/>
    <property type="match status" value="1"/>
</dbReference>
<keyword evidence="4 10" id="KW-0812">Transmembrane</keyword>
<evidence type="ECO:0000256" key="6">
    <source>
        <dbReference type="ARBA" id="ARBA00023136"/>
    </source>
</evidence>
<keyword evidence="6 10" id="KW-0472">Membrane</keyword>
<keyword evidence="2" id="KW-1003">Cell membrane</keyword>
<sequence>MSLKIKSLSILLALLVLTSVCSFGVLVYKMHQEVYDNTVLNLREQTDQLAQGADNWMNGVLNSGQLFADQLGGAQTDEDKDFLQQTYIKENSDIKKIEIKEGSSGIPDKPAFGSIFVNETTQYPAVPLTFPIHDRNGKIIGSVREEVDLSYMQTQVAQTRIGETGLAAIVAPSGKLIAHQDISFVREGKSVPDALIQLIQTNSNNVITFTSIAGAESFGAVSPIGSTGWFAQTAAPVKELETVFYDSLLFGIIALIVSLVVGGAIAVYLYGRLFKSLPLLKKRAEKIALKDLSEEPIIVNTRDEIGALATSFNHMTDNLRNIILKLRSNSGELTAYSQQLFGIAELTSVSSGEAVTIIERIAANAEQQRQMVENSMNAIEEVGAAIVQISSTVSYSGEASEQASDAANIGFEAMQRLVERMNTIHGQIGDLSAVIERLEQRSGEIGQIVDYMTAISSQTKILALNASIESARAGEAGKGFGVVASEVRKLASDSFEAAEQITQLIASVQTETSHASAVMKETRIGVSEGIEAVSFADGSFQQLFSLVGQVNEKVLEMTDAAKQIAASNDSVVQSVRFISDNTNETVAGVTQIAATAKEQASSSEKVLAAAKYLADTSAELHDLLEEFKE</sequence>
<dbReference type="CDD" id="cd11386">
    <property type="entry name" value="MCP_signal"/>
    <property type="match status" value="1"/>
</dbReference>
<dbReference type="Pfam" id="PF00015">
    <property type="entry name" value="MCPsignal"/>
    <property type="match status" value="1"/>
</dbReference>
<evidence type="ECO:0000256" key="7">
    <source>
        <dbReference type="ARBA" id="ARBA00023224"/>
    </source>
</evidence>
<comment type="caution">
    <text evidence="13">The sequence shown here is derived from an EMBL/GenBank/DDBJ whole genome shotgun (WGS) entry which is preliminary data.</text>
</comment>
<comment type="subcellular location">
    <subcellularLocation>
        <location evidence="1">Cell membrane</location>
        <topology evidence="1">Multi-pass membrane protein</topology>
    </subcellularLocation>
</comment>
<dbReference type="SMART" id="SM00304">
    <property type="entry name" value="HAMP"/>
    <property type="match status" value="1"/>
</dbReference>
<evidence type="ECO:0000256" key="10">
    <source>
        <dbReference type="SAM" id="Phobius"/>
    </source>
</evidence>
<dbReference type="SMART" id="SM00283">
    <property type="entry name" value="MA"/>
    <property type="match status" value="1"/>
</dbReference>
<accession>A0ABQ1FPP7</accession>
<reference evidence="14" key="1">
    <citation type="journal article" date="2019" name="Int. J. Syst. Evol. Microbiol.">
        <title>The Global Catalogue of Microorganisms (GCM) 10K type strain sequencing project: providing services to taxonomists for standard genome sequencing and annotation.</title>
        <authorList>
            <consortium name="The Broad Institute Genomics Platform"/>
            <consortium name="The Broad Institute Genome Sequencing Center for Infectious Disease"/>
            <person name="Wu L."/>
            <person name="Ma J."/>
        </authorList>
    </citation>
    <scope>NUCLEOTIDE SEQUENCE [LARGE SCALE GENOMIC DNA]</scope>
    <source>
        <strain evidence="14">CGMCC 1.15044</strain>
    </source>
</reference>
<dbReference type="PRINTS" id="PR00260">
    <property type="entry name" value="CHEMTRNSDUCR"/>
</dbReference>
<evidence type="ECO:0000259" key="11">
    <source>
        <dbReference type="PROSITE" id="PS50111"/>
    </source>
</evidence>
<comment type="similarity">
    <text evidence="8">Belongs to the methyl-accepting chemotaxis (MCP) protein family.</text>
</comment>
<evidence type="ECO:0008006" key="15">
    <source>
        <dbReference type="Google" id="ProtNLM"/>
    </source>
</evidence>
<dbReference type="PANTHER" id="PTHR32089">
    <property type="entry name" value="METHYL-ACCEPTING CHEMOTAXIS PROTEIN MCPB"/>
    <property type="match status" value="1"/>
</dbReference>
<dbReference type="Pfam" id="PF00672">
    <property type="entry name" value="HAMP"/>
    <property type="match status" value="1"/>
</dbReference>
<dbReference type="InterPro" id="IPR004089">
    <property type="entry name" value="MCPsignal_dom"/>
</dbReference>
<keyword evidence="3" id="KW-0145">Chemotaxis</keyword>
<dbReference type="PROSITE" id="PS50885">
    <property type="entry name" value="HAMP"/>
    <property type="match status" value="1"/>
</dbReference>
<protein>
    <recommendedName>
        <fullName evidence="15">Methyl-accepting chemotaxis protein</fullName>
    </recommendedName>
</protein>
<dbReference type="RefSeq" id="WP_094093149.1">
    <property type="nucleotide sequence ID" value="NZ_BMHF01000001.1"/>
</dbReference>
<dbReference type="Gene3D" id="3.30.450.20">
    <property type="entry name" value="PAS domain"/>
    <property type="match status" value="1"/>
</dbReference>
<proteinExistence type="inferred from homology"/>
<dbReference type="InterPro" id="IPR004090">
    <property type="entry name" value="Chemotax_Me-accpt_rcpt"/>
</dbReference>
<gene>
    <name evidence="13" type="ORF">GCM10010917_06840</name>
</gene>